<evidence type="ECO:0000313" key="2">
    <source>
        <dbReference type="Proteomes" id="UP000241829"/>
    </source>
</evidence>
<accession>A0A2P1NH49</accession>
<gene>
    <name evidence="1" type="ORF">C7H73_00940</name>
</gene>
<proteinExistence type="predicted"/>
<dbReference type="RefSeq" id="WP_106844935.1">
    <property type="nucleotide sequence ID" value="NZ_CP027792.1"/>
</dbReference>
<evidence type="ECO:0008006" key="3">
    <source>
        <dbReference type="Google" id="ProtNLM"/>
    </source>
</evidence>
<sequence>MLERIRHHRRLGTVVLMLVALAWLAALLAGAQVRQALAASHADALYEVCSAAPQAASGAPGSHHADPQCLLCLALGTPPALALAALRPPAPQTRRVPTGRTATVPVWRAQAPLPARGPPPAFHT</sequence>
<organism evidence="1 2">
    <name type="scientific">Pulveribacter suum</name>
    <dbReference type="NCBI Taxonomy" id="2116657"/>
    <lineage>
        <taxon>Bacteria</taxon>
        <taxon>Pseudomonadati</taxon>
        <taxon>Pseudomonadota</taxon>
        <taxon>Betaproteobacteria</taxon>
        <taxon>Burkholderiales</taxon>
        <taxon>Comamonadaceae</taxon>
        <taxon>Pulveribacter</taxon>
    </lineage>
</organism>
<dbReference type="EMBL" id="CP027792">
    <property type="protein sequence ID" value="AVP56374.1"/>
    <property type="molecule type" value="Genomic_DNA"/>
</dbReference>
<protein>
    <recommendedName>
        <fullName evidence="3">DUF2946 domain-containing protein</fullName>
    </recommendedName>
</protein>
<dbReference type="Proteomes" id="UP000241829">
    <property type="component" value="Chromosome"/>
</dbReference>
<reference evidence="2" key="1">
    <citation type="submission" date="2018-03" db="EMBL/GenBank/DDBJ databases">
        <title>Genome sequencing of Melaminivora sp. strain SC2-7.</title>
        <authorList>
            <person name="Kim S.-J."/>
            <person name="Heo J."/>
            <person name="Ahn J.-H."/>
            <person name="Kwon S.-W."/>
        </authorList>
    </citation>
    <scope>NUCLEOTIDE SEQUENCE [LARGE SCALE GENOMIC DNA]</scope>
    <source>
        <strain evidence="2">SC2-7</strain>
    </source>
</reference>
<name>A0A2P1NH49_9BURK</name>
<dbReference type="KEGG" id="melm:C7H73_00940"/>
<dbReference type="AlphaFoldDB" id="A0A2P1NH49"/>
<keyword evidence="2" id="KW-1185">Reference proteome</keyword>
<evidence type="ECO:0000313" key="1">
    <source>
        <dbReference type="EMBL" id="AVP56374.1"/>
    </source>
</evidence>